<evidence type="ECO:0000313" key="2">
    <source>
        <dbReference type="Proteomes" id="UP001610335"/>
    </source>
</evidence>
<gene>
    <name evidence="1" type="ORF">BDW59DRAFT_161278</name>
</gene>
<organism evidence="1 2">
    <name type="scientific">Aspergillus cavernicola</name>
    <dbReference type="NCBI Taxonomy" id="176166"/>
    <lineage>
        <taxon>Eukaryota</taxon>
        <taxon>Fungi</taxon>
        <taxon>Dikarya</taxon>
        <taxon>Ascomycota</taxon>
        <taxon>Pezizomycotina</taxon>
        <taxon>Eurotiomycetes</taxon>
        <taxon>Eurotiomycetidae</taxon>
        <taxon>Eurotiales</taxon>
        <taxon>Aspergillaceae</taxon>
        <taxon>Aspergillus</taxon>
        <taxon>Aspergillus subgen. Nidulantes</taxon>
    </lineage>
</organism>
<comment type="caution">
    <text evidence="1">The sequence shown here is derived from an EMBL/GenBank/DDBJ whole genome shotgun (WGS) entry which is preliminary data.</text>
</comment>
<sequence>MSPDEAQVFPLVHQVQLYFLLFNRVPLLRNDERPDRPDLDLGFPKVPSTKSIARSGNVRAKLAASAKGGRKSKLVKSVSFGETTVVSVARWINDPVKKVHFKPIVDVFPVTRWINTPTKRVHFGSTTVIPATPWDNKSAKSVSFGCRKAVIPVTRWIDQQKDVHVPRTTKRSFFQSNRSTTPAPSTAQVNKIGKVPTKPKASAKGGRHTKPVKHVHFGETTVVSVNRWIDRRKNTYPASIPAMGYQLQGWSVTPLSKPDKNGEEERYSTFWGSDSYVMLPKHASKPCDHGQDCSYNYLARIQARHAEWAPKVVFQAWLHRRESIRQKGVFML</sequence>
<keyword evidence="2" id="KW-1185">Reference proteome</keyword>
<accession>A0ABR4IDR5</accession>
<dbReference type="Proteomes" id="UP001610335">
    <property type="component" value="Unassembled WGS sequence"/>
</dbReference>
<name>A0ABR4IDR5_9EURO</name>
<proteinExistence type="predicted"/>
<evidence type="ECO:0000313" key="1">
    <source>
        <dbReference type="EMBL" id="KAL2825900.1"/>
    </source>
</evidence>
<dbReference type="EMBL" id="JBFXLS010000033">
    <property type="protein sequence ID" value="KAL2825900.1"/>
    <property type="molecule type" value="Genomic_DNA"/>
</dbReference>
<protein>
    <submittedName>
        <fullName evidence="1">Uncharacterized protein</fullName>
    </submittedName>
</protein>
<reference evidence="1 2" key="1">
    <citation type="submission" date="2024-07" db="EMBL/GenBank/DDBJ databases">
        <title>Section-level genome sequencing and comparative genomics of Aspergillus sections Usti and Cavernicolus.</title>
        <authorList>
            <consortium name="Lawrence Berkeley National Laboratory"/>
            <person name="Nybo J.L."/>
            <person name="Vesth T.C."/>
            <person name="Theobald S."/>
            <person name="Frisvad J.C."/>
            <person name="Larsen T.O."/>
            <person name="Kjaerboelling I."/>
            <person name="Rothschild-Mancinelli K."/>
            <person name="Lyhne E.K."/>
            <person name="Kogle M.E."/>
            <person name="Barry K."/>
            <person name="Clum A."/>
            <person name="Na H."/>
            <person name="Ledsgaard L."/>
            <person name="Lin J."/>
            <person name="Lipzen A."/>
            <person name="Kuo A."/>
            <person name="Riley R."/>
            <person name="Mondo S."/>
            <person name="LaButti K."/>
            <person name="Haridas S."/>
            <person name="Pangalinan J."/>
            <person name="Salamov A.A."/>
            <person name="Simmons B.A."/>
            <person name="Magnuson J.K."/>
            <person name="Chen J."/>
            <person name="Drula E."/>
            <person name="Henrissat B."/>
            <person name="Wiebenga A."/>
            <person name="Lubbers R.J."/>
            <person name="Gomes A.C."/>
            <person name="Makela M.R."/>
            <person name="Stajich J."/>
            <person name="Grigoriev I.V."/>
            <person name="Mortensen U.H."/>
            <person name="De vries R.P."/>
            <person name="Baker S.E."/>
            <person name="Andersen M.R."/>
        </authorList>
    </citation>
    <scope>NUCLEOTIDE SEQUENCE [LARGE SCALE GENOMIC DNA]</scope>
    <source>
        <strain evidence="1 2">CBS 600.67</strain>
    </source>
</reference>